<name>A0ABY7Z1C9_9HYPH</name>
<gene>
    <name evidence="6" type="ORF">PSQ90_04995</name>
</gene>
<evidence type="ECO:0000313" key="7">
    <source>
        <dbReference type="Proteomes" id="UP001222118"/>
    </source>
</evidence>
<dbReference type="Pfam" id="PF07992">
    <property type="entry name" value="Pyr_redox_2"/>
    <property type="match status" value="1"/>
</dbReference>
<feature type="domain" description="FAD/NAD(P)-binding" evidence="5">
    <location>
        <begin position="9"/>
        <end position="171"/>
    </location>
</feature>
<keyword evidence="2" id="KW-0285">Flavoprotein</keyword>
<keyword evidence="7" id="KW-1185">Reference proteome</keyword>
<dbReference type="Proteomes" id="UP001222118">
    <property type="component" value="Chromosome"/>
</dbReference>
<evidence type="ECO:0000256" key="1">
    <source>
        <dbReference type="ARBA" id="ARBA00001974"/>
    </source>
</evidence>
<dbReference type="InterPro" id="IPR023753">
    <property type="entry name" value="FAD/NAD-binding_dom"/>
</dbReference>
<keyword evidence="3" id="KW-0274">FAD</keyword>
<dbReference type="SUPFAM" id="SSF51905">
    <property type="entry name" value="FAD/NAD(P)-binding domain"/>
    <property type="match status" value="1"/>
</dbReference>
<dbReference type="InterPro" id="IPR016156">
    <property type="entry name" value="FAD/NAD-linked_Rdtase_dimer_sf"/>
</dbReference>
<evidence type="ECO:0000259" key="4">
    <source>
        <dbReference type="Pfam" id="PF02852"/>
    </source>
</evidence>
<dbReference type="Pfam" id="PF02852">
    <property type="entry name" value="Pyr_redox_dim"/>
    <property type="match status" value="1"/>
</dbReference>
<dbReference type="EMBL" id="CP118247">
    <property type="protein sequence ID" value="WDR07478.1"/>
    <property type="molecule type" value="Genomic_DNA"/>
</dbReference>
<evidence type="ECO:0000313" key="6">
    <source>
        <dbReference type="EMBL" id="WDR07478.1"/>
    </source>
</evidence>
<comment type="cofactor">
    <cofactor evidence="1">
        <name>FAD</name>
        <dbReference type="ChEBI" id="CHEBI:57692"/>
    </cofactor>
</comment>
<proteinExistence type="predicted"/>
<reference evidence="6 7" key="1">
    <citation type="submission" date="2023-02" db="EMBL/GenBank/DDBJ databases">
        <title>Devosia chondri sp. nov., isolated from the phycosphere of marine algae.</title>
        <authorList>
            <person name="Kim J.M."/>
            <person name="Lee J.K."/>
            <person name="Choi B.J."/>
            <person name="Bayburt H."/>
            <person name="Jeon C.O."/>
        </authorList>
    </citation>
    <scope>NUCLEOTIDE SEQUENCE [LARGE SCALE GENOMIC DNA]</scope>
    <source>
        <strain evidence="6 7">G2-5</strain>
    </source>
</reference>
<dbReference type="Gene3D" id="3.30.390.30">
    <property type="match status" value="1"/>
</dbReference>
<feature type="domain" description="Pyridine nucleotide-disulphide oxidoreductase dimerisation" evidence="4">
    <location>
        <begin position="196"/>
        <end position="303"/>
    </location>
</feature>
<evidence type="ECO:0000256" key="3">
    <source>
        <dbReference type="ARBA" id="ARBA00022827"/>
    </source>
</evidence>
<dbReference type="PRINTS" id="PR00368">
    <property type="entry name" value="FADPNR"/>
</dbReference>
<sequence length="329" mass="35714">MAGLGDIDYFTTDTIISNFRKLTHLLVIGGGPAGLELAQAFCRLGCTVSLIEKSTVLRFHDRELVDIALRGLREEGVDIREHSTVSQIEARSQGIGVRITNEAGDEQTLDVSHVLVAAGRHANIEGLDLGLARVATTGALQKRVRLNRFGGTSNFRIFAIGDAAGAHAQLPEIEHQATMAIHRALLGRTAEQAPLVARTVYTDPELAEVGMTEAEAKKRIGKGYRLVRCAFSDNRRALAIRQTYGVAKMVCAPNGSIVGASIVGPQASELVALFSMAIAQRLNARHFEKLTPVNPTLSEILQQLGTQYGRDRPLARWIRPIMAIKRALP</sequence>
<evidence type="ECO:0000256" key="2">
    <source>
        <dbReference type="ARBA" id="ARBA00022630"/>
    </source>
</evidence>
<dbReference type="PRINTS" id="PR00411">
    <property type="entry name" value="PNDRDTASEI"/>
</dbReference>
<dbReference type="SUPFAM" id="SSF55424">
    <property type="entry name" value="FAD/NAD-linked reductases, dimerisation (C-terminal) domain"/>
    <property type="match status" value="1"/>
</dbReference>
<dbReference type="InterPro" id="IPR004099">
    <property type="entry name" value="Pyr_nucl-diS_OxRdtase_dimer"/>
</dbReference>
<dbReference type="PANTHER" id="PTHR43014">
    <property type="entry name" value="MERCURIC REDUCTASE"/>
    <property type="match status" value="1"/>
</dbReference>
<organism evidence="6 7">
    <name type="scientific">Devosia rhodophyticola</name>
    <dbReference type="NCBI Taxonomy" id="3026423"/>
    <lineage>
        <taxon>Bacteria</taxon>
        <taxon>Pseudomonadati</taxon>
        <taxon>Pseudomonadota</taxon>
        <taxon>Alphaproteobacteria</taxon>
        <taxon>Hyphomicrobiales</taxon>
        <taxon>Devosiaceae</taxon>
        <taxon>Devosia</taxon>
    </lineage>
</organism>
<accession>A0ABY7Z1C9</accession>
<evidence type="ECO:0000259" key="5">
    <source>
        <dbReference type="Pfam" id="PF07992"/>
    </source>
</evidence>
<dbReference type="Gene3D" id="3.50.50.60">
    <property type="entry name" value="FAD/NAD(P)-binding domain"/>
    <property type="match status" value="2"/>
</dbReference>
<dbReference type="RefSeq" id="WP_282212991.1">
    <property type="nucleotide sequence ID" value="NZ_CP118247.1"/>
</dbReference>
<protein>
    <submittedName>
        <fullName evidence="6">FAD-dependent oxidoreductase</fullName>
    </submittedName>
</protein>
<dbReference type="InterPro" id="IPR036188">
    <property type="entry name" value="FAD/NAD-bd_sf"/>
</dbReference>